<dbReference type="EMBL" id="JAMYXC010000025">
    <property type="protein sequence ID" value="MCP1167250.1"/>
    <property type="molecule type" value="Genomic_DNA"/>
</dbReference>
<sequence length="228" mass="25844">HTLACHRAAFAERGLKAAWGRVVGLVVQPGLEFAPTHIDRFDMTAPDALSAALSDAPGIAFEAHSTDYQFDPVFPELARRHFAVLKVGPALTFAYRQALYALDEMSEWLDPSRSGHDLADTMERLMLEKPAYWENHYEGTAEALRHQRHFGYADRIRYYWPDETAQRALTDLFASLDRPVPAPMLRQFFAPSVIRRAETLQPEAASWARALVWAEIQEALTPYLFEVA</sequence>
<accession>A0A9X2JNQ5</accession>
<comment type="caution">
    <text evidence="1">The sequence shown here is derived from an EMBL/GenBank/DDBJ whole genome shotgun (WGS) entry which is preliminary data.</text>
</comment>
<dbReference type="Proteomes" id="UP001139477">
    <property type="component" value="Unassembled WGS sequence"/>
</dbReference>
<name>A0A9X2JNQ5_9RHOB</name>
<dbReference type="Gene3D" id="3.20.20.70">
    <property type="entry name" value="Aldolase class I"/>
    <property type="match status" value="1"/>
</dbReference>
<feature type="non-terminal residue" evidence="1">
    <location>
        <position position="1"/>
    </location>
</feature>
<dbReference type="InterPro" id="IPR012062">
    <property type="entry name" value="GatZ/KbaZ-like"/>
</dbReference>
<dbReference type="Gene3D" id="1.10.400.20">
    <property type="entry name" value="putative tagatose 6-phosphate kinase domain like"/>
    <property type="match status" value="1"/>
</dbReference>
<keyword evidence="2" id="KW-1185">Reference proteome</keyword>
<dbReference type="GO" id="GO:0005975">
    <property type="term" value="P:carbohydrate metabolic process"/>
    <property type="evidence" value="ECO:0007669"/>
    <property type="project" value="InterPro"/>
</dbReference>
<reference evidence="1" key="1">
    <citation type="submission" date="2022-06" db="EMBL/GenBank/DDBJ databases">
        <title>Limimaricola sediminis sp. nov., isolated from an intertidal sediment.</title>
        <authorList>
            <person name="Shao X."/>
        </authorList>
    </citation>
    <scope>NUCLEOTIDE SEQUENCE</scope>
    <source>
        <strain evidence="1">ASW11-118</strain>
    </source>
</reference>
<proteinExistence type="predicted"/>
<protein>
    <submittedName>
        <fullName evidence="1">Class II D-tagatose-bisphosphate aldolase, non-catalytic subunit</fullName>
    </submittedName>
</protein>
<dbReference type="Pfam" id="PF08013">
    <property type="entry name" value="GatZ_KbaZ-like"/>
    <property type="match status" value="1"/>
</dbReference>
<evidence type="ECO:0000313" key="1">
    <source>
        <dbReference type="EMBL" id="MCP1167250.1"/>
    </source>
</evidence>
<gene>
    <name evidence="1" type="ORF">NHG85_01690</name>
</gene>
<dbReference type="InterPro" id="IPR013785">
    <property type="entry name" value="Aldolase_TIM"/>
</dbReference>
<dbReference type="AlphaFoldDB" id="A0A9X2JNQ5"/>
<organism evidence="1 2">
    <name type="scientific">Limimaricola litoreus</name>
    <dbReference type="NCBI Taxonomy" id="2955316"/>
    <lineage>
        <taxon>Bacteria</taxon>
        <taxon>Pseudomonadati</taxon>
        <taxon>Pseudomonadota</taxon>
        <taxon>Alphaproteobacteria</taxon>
        <taxon>Rhodobacterales</taxon>
        <taxon>Paracoccaceae</taxon>
        <taxon>Limimaricola</taxon>
    </lineage>
</organism>
<dbReference type="SUPFAM" id="SSF51569">
    <property type="entry name" value="Aldolase"/>
    <property type="match status" value="1"/>
</dbReference>
<evidence type="ECO:0000313" key="2">
    <source>
        <dbReference type="Proteomes" id="UP001139477"/>
    </source>
</evidence>
<dbReference type="RefSeq" id="WP_253329192.1">
    <property type="nucleotide sequence ID" value="NZ_JAMYXC010000025.1"/>
</dbReference>